<accession>A0A1W1E4A5</accession>
<dbReference type="AlphaFoldDB" id="A0A1W1E4A5"/>
<evidence type="ECO:0000313" key="1">
    <source>
        <dbReference type="EMBL" id="SFV88698.1"/>
    </source>
</evidence>
<organism evidence="1">
    <name type="scientific">hydrothermal vent metagenome</name>
    <dbReference type="NCBI Taxonomy" id="652676"/>
    <lineage>
        <taxon>unclassified sequences</taxon>
        <taxon>metagenomes</taxon>
        <taxon>ecological metagenomes</taxon>
    </lineage>
</organism>
<sequence length="42" mass="4675">MVFLSTLKQTRISAFALLFFKNGITIKTPLNPARGGFKKCTN</sequence>
<reference evidence="1" key="1">
    <citation type="submission" date="2016-10" db="EMBL/GenBank/DDBJ databases">
        <authorList>
            <person name="de Groot N.N."/>
        </authorList>
    </citation>
    <scope>NUCLEOTIDE SEQUENCE</scope>
</reference>
<proteinExistence type="predicted"/>
<name>A0A1W1E4A5_9ZZZZ</name>
<protein>
    <submittedName>
        <fullName evidence="1">Uncharacterized protein</fullName>
    </submittedName>
</protein>
<gene>
    <name evidence="1" type="ORF">MNB_SUP05-SYMBIONT-7-467</name>
</gene>
<dbReference type="EMBL" id="FPIA01000077">
    <property type="protein sequence ID" value="SFV88698.1"/>
    <property type="molecule type" value="Genomic_DNA"/>
</dbReference>